<dbReference type="SMART" id="SM00355">
    <property type="entry name" value="ZnF_C2H2"/>
    <property type="match status" value="3"/>
</dbReference>
<dbReference type="VEuPathDB" id="FungiDB:ASPVEDRAFT_233946"/>
<feature type="compositionally biased region" description="Polar residues" evidence="1">
    <location>
        <begin position="188"/>
        <end position="197"/>
    </location>
</feature>
<organism evidence="3 4">
    <name type="scientific">Aspergillus versicolor CBS 583.65</name>
    <dbReference type="NCBI Taxonomy" id="1036611"/>
    <lineage>
        <taxon>Eukaryota</taxon>
        <taxon>Fungi</taxon>
        <taxon>Dikarya</taxon>
        <taxon>Ascomycota</taxon>
        <taxon>Pezizomycotina</taxon>
        <taxon>Eurotiomycetes</taxon>
        <taxon>Eurotiomycetidae</taxon>
        <taxon>Eurotiales</taxon>
        <taxon>Aspergillaceae</taxon>
        <taxon>Aspergillus</taxon>
        <taxon>Aspergillus subgen. Nidulantes</taxon>
    </lineage>
</organism>
<feature type="compositionally biased region" description="Basic and acidic residues" evidence="1">
    <location>
        <begin position="220"/>
        <end position="234"/>
    </location>
</feature>
<dbReference type="Proteomes" id="UP000184073">
    <property type="component" value="Unassembled WGS sequence"/>
</dbReference>
<evidence type="ECO:0000259" key="2">
    <source>
        <dbReference type="PROSITE" id="PS00028"/>
    </source>
</evidence>
<feature type="compositionally biased region" description="Low complexity" evidence="1">
    <location>
        <begin position="247"/>
        <end position="269"/>
    </location>
</feature>
<feature type="domain" description="C2H2-type" evidence="2">
    <location>
        <begin position="294"/>
        <end position="316"/>
    </location>
</feature>
<feature type="region of interest" description="Disordered" evidence="1">
    <location>
        <begin position="64"/>
        <end position="90"/>
    </location>
</feature>
<dbReference type="AlphaFoldDB" id="A0A1L9P4A1"/>
<reference evidence="4" key="1">
    <citation type="journal article" date="2017" name="Genome Biol.">
        <title>Comparative genomics reveals high biological diversity and specific adaptations in the industrially and medically important fungal genus Aspergillus.</title>
        <authorList>
            <person name="de Vries R.P."/>
            <person name="Riley R."/>
            <person name="Wiebenga A."/>
            <person name="Aguilar-Osorio G."/>
            <person name="Amillis S."/>
            <person name="Uchima C.A."/>
            <person name="Anderluh G."/>
            <person name="Asadollahi M."/>
            <person name="Askin M."/>
            <person name="Barry K."/>
            <person name="Battaglia E."/>
            <person name="Bayram O."/>
            <person name="Benocci T."/>
            <person name="Braus-Stromeyer S.A."/>
            <person name="Caldana C."/>
            <person name="Canovas D."/>
            <person name="Cerqueira G.C."/>
            <person name="Chen F."/>
            <person name="Chen W."/>
            <person name="Choi C."/>
            <person name="Clum A."/>
            <person name="Dos Santos R.A."/>
            <person name="Damasio A.R."/>
            <person name="Diallinas G."/>
            <person name="Emri T."/>
            <person name="Fekete E."/>
            <person name="Flipphi M."/>
            <person name="Freyberg S."/>
            <person name="Gallo A."/>
            <person name="Gournas C."/>
            <person name="Habgood R."/>
            <person name="Hainaut M."/>
            <person name="Harispe M.L."/>
            <person name="Henrissat B."/>
            <person name="Hilden K.S."/>
            <person name="Hope R."/>
            <person name="Hossain A."/>
            <person name="Karabika E."/>
            <person name="Karaffa L."/>
            <person name="Karanyi Z."/>
            <person name="Krasevec N."/>
            <person name="Kuo A."/>
            <person name="Kusch H."/>
            <person name="LaButti K."/>
            <person name="Lagendijk E.L."/>
            <person name="Lapidus A."/>
            <person name="Levasseur A."/>
            <person name="Lindquist E."/>
            <person name="Lipzen A."/>
            <person name="Logrieco A.F."/>
            <person name="MacCabe A."/>
            <person name="Maekelae M.R."/>
            <person name="Malavazi I."/>
            <person name="Melin P."/>
            <person name="Meyer V."/>
            <person name="Mielnichuk N."/>
            <person name="Miskei M."/>
            <person name="Molnar A.P."/>
            <person name="Mule G."/>
            <person name="Ngan C.Y."/>
            <person name="Orejas M."/>
            <person name="Orosz E."/>
            <person name="Ouedraogo J.P."/>
            <person name="Overkamp K.M."/>
            <person name="Park H.-S."/>
            <person name="Perrone G."/>
            <person name="Piumi F."/>
            <person name="Punt P.J."/>
            <person name="Ram A.F."/>
            <person name="Ramon A."/>
            <person name="Rauscher S."/>
            <person name="Record E."/>
            <person name="Riano-Pachon D.M."/>
            <person name="Robert V."/>
            <person name="Roehrig J."/>
            <person name="Ruller R."/>
            <person name="Salamov A."/>
            <person name="Salih N.S."/>
            <person name="Samson R.A."/>
            <person name="Sandor E."/>
            <person name="Sanguinetti M."/>
            <person name="Schuetze T."/>
            <person name="Sepcic K."/>
            <person name="Shelest E."/>
            <person name="Sherlock G."/>
            <person name="Sophianopoulou V."/>
            <person name="Squina F.M."/>
            <person name="Sun H."/>
            <person name="Susca A."/>
            <person name="Todd R.B."/>
            <person name="Tsang A."/>
            <person name="Unkles S.E."/>
            <person name="van de Wiele N."/>
            <person name="van Rossen-Uffink D."/>
            <person name="Oliveira J.V."/>
            <person name="Vesth T.C."/>
            <person name="Visser J."/>
            <person name="Yu J.-H."/>
            <person name="Zhou M."/>
            <person name="Andersen M.R."/>
            <person name="Archer D.B."/>
            <person name="Baker S.E."/>
            <person name="Benoit I."/>
            <person name="Brakhage A.A."/>
            <person name="Braus G.H."/>
            <person name="Fischer R."/>
            <person name="Frisvad J.C."/>
            <person name="Goldman G.H."/>
            <person name="Houbraken J."/>
            <person name="Oakley B."/>
            <person name="Pocsi I."/>
            <person name="Scazzocchio C."/>
            <person name="Seiboth B."/>
            <person name="vanKuyk P.A."/>
            <person name="Wortman J."/>
            <person name="Dyer P.S."/>
            <person name="Grigoriev I.V."/>
        </authorList>
    </citation>
    <scope>NUCLEOTIDE SEQUENCE [LARGE SCALE GENOMIC DNA]</scope>
    <source>
        <strain evidence="4">CBS 583.65</strain>
    </source>
</reference>
<feature type="compositionally biased region" description="Polar residues" evidence="1">
    <location>
        <begin position="125"/>
        <end position="138"/>
    </location>
</feature>
<feature type="compositionally biased region" description="Polar residues" evidence="1">
    <location>
        <begin position="64"/>
        <end position="87"/>
    </location>
</feature>
<dbReference type="PROSITE" id="PS00028">
    <property type="entry name" value="ZINC_FINGER_C2H2_1"/>
    <property type="match status" value="2"/>
</dbReference>
<feature type="compositionally biased region" description="Basic residues" evidence="1">
    <location>
        <begin position="235"/>
        <end position="246"/>
    </location>
</feature>
<evidence type="ECO:0000256" key="1">
    <source>
        <dbReference type="SAM" id="MobiDB-lite"/>
    </source>
</evidence>
<accession>A0A1L9P4A1</accession>
<proteinExistence type="predicted"/>
<gene>
    <name evidence="3" type="ORF">ASPVEDRAFT_233946</name>
</gene>
<dbReference type="EMBL" id="KV878125">
    <property type="protein sequence ID" value="OJI96350.1"/>
    <property type="molecule type" value="Genomic_DNA"/>
</dbReference>
<feature type="domain" description="C2H2-type" evidence="2">
    <location>
        <begin position="408"/>
        <end position="430"/>
    </location>
</feature>
<dbReference type="GeneID" id="63725049"/>
<keyword evidence="4" id="KW-1185">Reference proteome</keyword>
<feature type="region of interest" description="Disordered" evidence="1">
    <location>
        <begin position="108"/>
        <end position="285"/>
    </location>
</feature>
<feature type="compositionally biased region" description="Polar residues" evidence="1">
    <location>
        <begin position="155"/>
        <end position="166"/>
    </location>
</feature>
<dbReference type="RefSeq" id="XP_040662113.1">
    <property type="nucleotide sequence ID" value="XM_040809538.1"/>
</dbReference>
<protein>
    <recommendedName>
        <fullName evidence="2">C2H2-type domain-containing protein</fullName>
    </recommendedName>
</protein>
<dbReference type="InterPro" id="IPR013087">
    <property type="entry name" value="Znf_C2H2_type"/>
</dbReference>
<sequence length="592" mass="66422">MTFCSESFELQIGDEASTQSVSNHIPLDNSEKAGSIDPVLDANSLYSQPLDFHGLPDYGGHDTLWSNQSSSRDGSLTGTFPSSSSATEDFAATLDPRQLSTEHLQYAQDETPDDSFSGSPAIVSSDLSNSPRPTNSSDPGMASGLGTLAGHEVNCDQSHPPSSNRQRGLPRRRSRYFVSRLGDKTTPVYDSNTNGLNPMQRWEEFPPEDEPASVTAILKAMEETSLFHRTDQPRRGRGKSTSRSRRSVSTVSRDSSASSTGRSSATSSSRSRKRPSQPRRTRNERESSKPRIFCCTFCCDRFCSRYEWVRHEKSLHLNLESWYCAPNGPSILSLITGKHLCAYCNAMEPSQEHLSGHNYDSCHSFFNEPRSFRRKDHLIQHLRHTHNVQELPPLDDWKTEVKSIVSRCGFCDMNFDNWDDRTSHLAKHFHRGSTMKDWKGDHGFDPHIRAQLKNAYPPYLLGWESDCIVPFSATNKDAHDQYTPLMSGNNVAGDTDYIQGANQELAPGDLTEESDIPGFLDVFTRHLSRYARKQMEVGIVPTDEMFQKEARRVLFDSEDAWDQTVADNPDWLASFRQLHINPAGDLGNNGPS</sequence>
<evidence type="ECO:0000313" key="3">
    <source>
        <dbReference type="EMBL" id="OJI96350.1"/>
    </source>
</evidence>
<feature type="compositionally biased region" description="Basic residues" evidence="1">
    <location>
        <begin position="270"/>
        <end position="280"/>
    </location>
</feature>
<evidence type="ECO:0000313" key="4">
    <source>
        <dbReference type="Proteomes" id="UP000184073"/>
    </source>
</evidence>
<name>A0A1L9P4A1_ASPVE</name>
<dbReference type="STRING" id="1036611.A0A1L9P4A1"/>
<dbReference type="OrthoDB" id="5399138at2759"/>